<gene>
    <name evidence="1" type="ORF">NCTC13184_04958</name>
</gene>
<reference evidence="1 2" key="1">
    <citation type="submission" date="2018-06" db="EMBL/GenBank/DDBJ databases">
        <authorList>
            <consortium name="Pathogen Informatics"/>
            <person name="Doyle S."/>
        </authorList>
    </citation>
    <scope>NUCLEOTIDE SEQUENCE [LARGE SCALE GENOMIC DNA]</scope>
    <source>
        <strain evidence="1 2">NCTC13184</strain>
    </source>
</reference>
<accession>A0A378X1J7</accession>
<dbReference type="AlphaFoldDB" id="A0A378X1J7"/>
<evidence type="ECO:0000313" key="2">
    <source>
        <dbReference type="Proteomes" id="UP000255082"/>
    </source>
</evidence>
<organism evidence="1 2">
    <name type="scientific">Nocardia africana</name>
    <dbReference type="NCBI Taxonomy" id="134964"/>
    <lineage>
        <taxon>Bacteria</taxon>
        <taxon>Bacillati</taxon>
        <taxon>Actinomycetota</taxon>
        <taxon>Actinomycetes</taxon>
        <taxon>Mycobacteriales</taxon>
        <taxon>Nocardiaceae</taxon>
        <taxon>Nocardia</taxon>
    </lineage>
</organism>
<dbReference type="OrthoDB" id="7107981at2"/>
<name>A0A378X1J7_9NOCA</name>
<dbReference type="RefSeq" id="WP_062962261.1">
    <property type="nucleotide sequence ID" value="NZ_JAJFOE010000001.1"/>
</dbReference>
<sequence length="353" mass="39281">MLIMVGIALGLWWDQRSEARHWASASQPSARGRPRSTRPRRMLLRLGWSARLIGAIGLSGGHALDSVIASLPLLWNGMLALSYDAAGVFLIAVSFPALRLGRQYSARIVTTFDELDDTRYLLYLRSFAYDRALAAAAPTSPRWWMNSPYEILLGIGLTVEDVVVRQFAAAGRVVAVGRPGERLPLIGAQRGYLPAEDWQGAVTELLRGAHAVLMMASLGRGTIWEFTEAVRTVPPTRLVLLIAGDAEEYAHFRSAVTQEDTRRAAGRPDWPAPPRLPDLPACTPPTTGVHWKFPLHTIITFDTAWHPTVTGFHPVLPRLRWIWTARRRVRRELAPIVDPLIRLPPRPCAADHE</sequence>
<evidence type="ECO:0000313" key="1">
    <source>
        <dbReference type="EMBL" id="SUA46433.1"/>
    </source>
</evidence>
<dbReference type="Proteomes" id="UP000255082">
    <property type="component" value="Unassembled WGS sequence"/>
</dbReference>
<dbReference type="EMBL" id="UGRU01000001">
    <property type="protein sequence ID" value="SUA46433.1"/>
    <property type="molecule type" value="Genomic_DNA"/>
</dbReference>
<protein>
    <submittedName>
        <fullName evidence="1">Uncharacterized protein</fullName>
    </submittedName>
</protein>
<proteinExistence type="predicted"/>